<dbReference type="Proteomes" id="UP001382904">
    <property type="component" value="Unassembled WGS sequence"/>
</dbReference>
<keyword evidence="2" id="KW-1185">Reference proteome</keyword>
<dbReference type="InterPro" id="IPR011047">
    <property type="entry name" value="Quinoprotein_ADH-like_sf"/>
</dbReference>
<dbReference type="SUPFAM" id="SSF50998">
    <property type="entry name" value="Quinoprotein alcohol dehydrogenase-like"/>
    <property type="match status" value="1"/>
</dbReference>
<gene>
    <name evidence="1" type="ORF">WKI68_39110</name>
</gene>
<dbReference type="EMBL" id="JBBKAM010000004">
    <property type="protein sequence ID" value="MEJ8645602.1"/>
    <property type="molecule type" value="Genomic_DNA"/>
</dbReference>
<dbReference type="InterPro" id="IPR015943">
    <property type="entry name" value="WD40/YVTN_repeat-like_dom_sf"/>
</dbReference>
<organism evidence="1 2">
    <name type="scientific">Streptomyces caledonius</name>
    <dbReference type="NCBI Taxonomy" id="3134107"/>
    <lineage>
        <taxon>Bacteria</taxon>
        <taxon>Bacillati</taxon>
        <taxon>Actinomycetota</taxon>
        <taxon>Actinomycetes</taxon>
        <taxon>Kitasatosporales</taxon>
        <taxon>Streptomycetaceae</taxon>
        <taxon>Streptomyces</taxon>
    </lineage>
</organism>
<protein>
    <submittedName>
        <fullName evidence="1">Uncharacterized protein</fullName>
    </submittedName>
</protein>
<reference evidence="1 2" key="1">
    <citation type="submission" date="2024-03" db="EMBL/GenBank/DDBJ databases">
        <title>Novel Streptomyces species of biotechnological and ecological value are a feature of Machair soil.</title>
        <authorList>
            <person name="Prole J.R."/>
            <person name="Goodfellow M."/>
            <person name="Allenby N."/>
            <person name="Ward A.C."/>
        </authorList>
    </citation>
    <scope>NUCLEOTIDE SEQUENCE [LARGE SCALE GENOMIC DNA]</scope>
    <source>
        <strain evidence="1 2">MS1.HAVA.3</strain>
    </source>
</reference>
<comment type="caution">
    <text evidence="1">The sequence shown here is derived from an EMBL/GenBank/DDBJ whole genome shotgun (WGS) entry which is preliminary data.</text>
</comment>
<name>A0ABU8UCI4_9ACTN</name>
<accession>A0ABU8UCI4</accession>
<evidence type="ECO:0000313" key="1">
    <source>
        <dbReference type="EMBL" id="MEJ8645602.1"/>
    </source>
</evidence>
<sequence>MALHKQTAYVALPDRVLAVDTANGAARTAVTAEAEPLTKLTPNLENGLPAPFITDGESPLVLTTFFVHQPGVGTRAPRVFLEFTAIPTAAGAAPWRVPLELPEWTKESRSPVASSVVGVSGKVAVFTLSPTQSTFSSAATTYAVDLDSHRVLWTKDLFRAASVTGGIVTGEKWDKTDSDYSAVAGYDLATAAEKWRAEDRINLQVTPAGPHLILATAKNKSDFRIQYRQFLDPATGTVKRDLSDDLPGSDCAHDGASTIVCAGRGFESYVWAVDDTSGAVRWQLPDKNAGRIAPQVTAVWHGRIYGKTADGPLALDARTGADLPTRPGIAPYLVNEYTGLALSESDDALTAYPTNG</sequence>
<proteinExistence type="predicted"/>
<dbReference type="Gene3D" id="2.130.10.10">
    <property type="entry name" value="YVTN repeat-like/Quinoprotein amine dehydrogenase"/>
    <property type="match status" value="1"/>
</dbReference>
<evidence type="ECO:0000313" key="2">
    <source>
        <dbReference type="Proteomes" id="UP001382904"/>
    </source>
</evidence>